<dbReference type="InterPro" id="IPR029787">
    <property type="entry name" value="Nucleotide_cyclase"/>
</dbReference>
<evidence type="ECO:0000256" key="1">
    <source>
        <dbReference type="ARBA" id="ARBA00001946"/>
    </source>
</evidence>
<dbReference type="InterPro" id="IPR003018">
    <property type="entry name" value="GAF"/>
</dbReference>
<dbReference type="Pfam" id="PF01590">
    <property type="entry name" value="GAF"/>
    <property type="match status" value="1"/>
</dbReference>
<dbReference type="EC" id="2.7.7.65" evidence="2"/>
<dbReference type="SUPFAM" id="SSF55073">
    <property type="entry name" value="Nucleotide cyclase"/>
    <property type="match status" value="1"/>
</dbReference>
<dbReference type="InterPro" id="IPR029016">
    <property type="entry name" value="GAF-like_dom_sf"/>
</dbReference>
<dbReference type="SMART" id="SM00267">
    <property type="entry name" value="GGDEF"/>
    <property type="match status" value="1"/>
</dbReference>
<evidence type="ECO:0000313" key="6">
    <source>
        <dbReference type="EMBL" id="ABI44650.1"/>
    </source>
</evidence>
<dbReference type="PANTHER" id="PTHR45138">
    <property type="entry name" value="REGULATORY COMPONENTS OF SENSORY TRANSDUCTION SYSTEM"/>
    <property type="match status" value="1"/>
</dbReference>
<keyword evidence="4" id="KW-0472">Membrane</keyword>
<dbReference type="Gene3D" id="6.10.340.10">
    <property type="match status" value="1"/>
</dbReference>
<keyword evidence="4" id="KW-1133">Transmembrane helix</keyword>
<dbReference type="PROSITE" id="PS50887">
    <property type="entry name" value="GGDEF"/>
    <property type="match status" value="1"/>
</dbReference>
<dbReference type="CDD" id="cd01949">
    <property type="entry name" value="GGDEF"/>
    <property type="match status" value="1"/>
</dbReference>
<evidence type="ECO:0000259" key="5">
    <source>
        <dbReference type="PROSITE" id="PS50887"/>
    </source>
</evidence>
<dbReference type="EMBL" id="CP000444">
    <property type="protein sequence ID" value="ABI44650.1"/>
    <property type="molecule type" value="Genomic_DNA"/>
</dbReference>
<dbReference type="HOGENOM" id="CLU_455527_0_0_6"/>
<reference evidence="6" key="1">
    <citation type="submission" date="2006-08" db="EMBL/GenBank/DDBJ databases">
        <title>Complete sequence of Chromosome1 of Shewanella sp. MR-7.</title>
        <authorList>
            <consortium name="US DOE Joint Genome Institute"/>
            <person name="Copeland A."/>
            <person name="Lucas S."/>
            <person name="Lapidus A."/>
            <person name="Barry K."/>
            <person name="Detter J.C."/>
            <person name="Glavina del Rio T."/>
            <person name="Hammon N."/>
            <person name="Israni S."/>
            <person name="Dalin E."/>
            <person name="Tice H."/>
            <person name="Pitluck S."/>
            <person name="Kiss H."/>
            <person name="Brettin T."/>
            <person name="Bruce D."/>
            <person name="Han C."/>
            <person name="Tapia R."/>
            <person name="Gilna P."/>
            <person name="Schmutz J."/>
            <person name="Larimer F."/>
            <person name="Land M."/>
            <person name="Hauser L."/>
            <person name="Kyrpides N."/>
            <person name="Mikhailova N."/>
            <person name="Nealson K."/>
            <person name="Konstantinidis K."/>
            <person name="Klappenbach J."/>
            <person name="Tiedje J."/>
            <person name="Richardson P."/>
        </authorList>
    </citation>
    <scope>NUCLEOTIDE SEQUENCE</scope>
    <source>
        <strain evidence="6">MR-7</strain>
    </source>
</reference>
<dbReference type="Gene3D" id="3.30.450.40">
    <property type="match status" value="1"/>
</dbReference>
<feature type="transmembrane region" description="Helical" evidence="4">
    <location>
        <begin position="144"/>
        <end position="170"/>
    </location>
</feature>
<evidence type="ECO:0000256" key="4">
    <source>
        <dbReference type="SAM" id="Phobius"/>
    </source>
</evidence>
<gene>
    <name evidence="6" type="ordered locus">Shewmr7_3670</name>
</gene>
<dbReference type="GO" id="GO:0043709">
    <property type="term" value="P:cell adhesion involved in single-species biofilm formation"/>
    <property type="evidence" value="ECO:0007669"/>
    <property type="project" value="TreeGrafter"/>
</dbReference>
<dbReference type="GO" id="GO:1902201">
    <property type="term" value="P:negative regulation of bacterial-type flagellum-dependent cell motility"/>
    <property type="evidence" value="ECO:0007669"/>
    <property type="project" value="TreeGrafter"/>
</dbReference>
<dbReference type="InterPro" id="IPR043128">
    <property type="entry name" value="Rev_trsase/Diguanyl_cyclase"/>
</dbReference>
<dbReference type="AlphaFoldDB" id="Q0HQF5"/>
<comment type="cofactor">
    <cofactor evidence="1">
        <name>Mg(2+)</name>
        <dbReference type="ChEBI" id="CHEBI:18420"/>
    </cofactor>
</comment>
<protein>
    <recommendedName>
        <fullName evidence="2">diguanylate cyclase</fullName>
        <ecNumber evidence="2">2.7.7.65</ecNumber>
    </recommendedName>
</protein>
<sequence length="608" mass="68515">MKHQHHSISHRMTLTIIGVSSFFAVLTMLIQLIWNYQESIDNTTADIREYSESILPTVAKSLWDVDHGLLSDLLSGLGMMPMVASVNLESVDGVTIQMGKSIGAHHDAKQSLFYYPVKYQDQQIGMLIVGLDTNKLYYELWQQLIIIVLGNGLKTLIMIYLILTLVRLLVTNRLSALERFANQINLNSLPKLNVPMTVMQSSDEIGHVAQSLQAMYQRIRNDLAINKRQQRALKQQQNQLAKLVDERTQELNWQSKANQLLAEMSLQFLTTDTSKLDESLAEVCRRIGNLFDVERVSIIEFTQLHARYRSFWSCESQADLVQDIPVDIAAVLAQKFVSESTLVIESIDYLKDEFPEEYQAMCSVGICSIAAYAIKNADELLGLLSLSMISRPLNWSVQKKVMLTQFAAALNELLLREEKERQMLSLQQALVSVNTQLRVMAETDELTGLSNRRPFTQTLEALLQQRAPIGLLMLDIDYFKSYNDTYGHLEGDEALRRVAQALMQSGILPLDSLLARIGGEEFAIILEHITPIQLEAIANQLCYQVAALDIPHSSSPKGKITLSIGGVYLPLATINKLTLSEVLRRADICLYRAKDQGRNTVVIDSNRN</sequence>
<evidence type="ECO:0000256" key="3">
    <source>
        <dbReference type="ARBA" id="ARBA00034247"/>
    </source>
</evidence>
<dbReference type="GO" id="GO:0005886">
    <property type="term" value="C:plasma membrane"/>
    <property type="evidence" value="ECO:0007669"/>
    <property type="project" value="TreeGrafter"/>
</dbReference>
<dbReference type="Gene3D" id="3.30.70.270">
    <property type="match status" value="1"/>
</dbReference>
<dbReference type="GO" id="GO:0052621">
    <property type="term" value="F:diguanylate cyclase activity"/>
    <property type="evidence" value="ECO:0007669"/>
    <property type="project" value="UniProtKB-EC"/>
</dbReference>
<name>Q0HQF5_SHESR</name>
<dbReference type="FunFam" id="3.30.70.270:FF:000001">
    <property type="entry name" value="Diguanylate cyclase domain protein"/>
    <property type="match status" value="1"/>
</dbReference>
<feature type="transmembrane region" description="Helical" evidence="4">
    <location>
        <begin position="12"/>
        <end position="34"/>
    </location>
</feature>
<dbReference type="SUPFAM" id="SSF55781">
    <property type="entry name" value="GAF domain-like"/>
    <property type="match status" value="1"/>
</dbReference>
<comment type="catalytic activity">
    <reaction evidence="3">
        <text>2 GTP = 3',3'-c-di-GMP + 2 diphosphate</text>
        <dbReference type="Rhea" id="RHEA:24898"/>
        <dbReference type="ChEBI" id="CHEBI:33019"/>
        <dbReference type="ChEBI" id="CHEBI:37565"/>
        <dbReference type="ChEBI" id="CHEBI:58805"/>
        <dbReference type="EC" id="2.7.7.65"/>
    </reaction>
</comment>
<proteinExistence type="predicted"/>
<dbReference type="PANTHER" id="PTHR45138:SF9">
    <property type="entry name" value="DIGUANYLATE CYCLASE DGCM-RELATED"/>
    <property type="match status" value="1"/>
</dbReference>
<evidence type="ECO:0000256" key="2">
    <source>
        <dbReference type="ARBA" id="ARBA00012528"/>
    </source>
</evidence>
<dbReference type="InterPro" id="IPR050469">
    <property type="entry name" value="Diguanylate_Cyclase"/>
</dbReference>
<dbReference type="KEGG" id="shm:Shewmr7_3670"/>
<keyword evidence="4" id="KW-0812">Transmembrane</keyword>
<dbReference type="Pfam" id="PF00990">
    <property type="entry name" value="GGDEF"/>
    <property type="match status" value="1"/>
</dbReference>
<feature type="domain" description="GGDEF" evidence="5">
    <location>
        <begin position="467"/>
        <end position="606"/>
    </location>
</feature>
<accession>Q0HQF5</accession>
<organism evidence="6">
    <name type="scientific">Shewanella sp. (strain MR-7)</name>
    <dbReference type="NCBI Taxonomy" id="60481"/>
    <lineage>
        <taxon>Bacteria</taxon>
        <taxon>Pseudomonadati</taxon>
        <taxon>Pseudomonadota</taxon>
        <taxon>Gammaproteobacteria</taxon>
        <taxon>Alteromonadales</taxon>
        <taxon>Shewanellaceae</taxon>
        <taxon>Shewanella</taxon>
    </lineage>
</organism>
<dbReference type="InterPro" id="IPR000160">
    <property type="entry name" value="GGDEF_dom"/>
</dbReference>
<dbReference type="NCBIfam" id="TIGR00254">
    <property type="entry name" value="GGDEF"/>
    <property type="match status" value="1"/>
</dbReference>